<keyword evidence="6 8" id="KW-1133">Transmembrane helix</keyword>
<comment type="subcellular location">
    <subcellularLocation>
        <location evidence="1">Membrane</location>
    </subcellularLocation>
</comment>
<feature type="transmembrane region" description="Helical" evidence="8">
    <location>
        <begin position="758"/>
        <end position="777"/>
    </location>
</feature>
<dbReference type="PANTHER" id="PTHR24093">
    <property type="entry name" value="CATION TRANSPORTING ATPASE"/>
    <property type="match status" value="1"/>
</dbReference>
<keyword evidence="7 8" id="KW-0472">Membrane</keyword>
<keyword evidence="12" id="KW-1185">Reference proteome</keyword>
<sequence length="937" mass="104692">MNNDSDASFDDVKLPQHRRDAKKRWRVVLYMVLSVRAFSLVRVDVTRKRWRKICIKLRFLVAFYRAKDSIAAEQFENLLPSLPDTVVDVIPELELADLKNELAHLKNIGQLQLLGGVLRVAFLLETDVEKGIQGDHEDVILTTLSNIWPRIQFSRLSKAIDDFSITVIRNGQRKCISVFEAVVGDIICLKTGDQVPADGLYIDGNSLQVDESSLPEGTESVEINESNNPFFLSGTKVINGSARMLVTAVGINTEWGKMLSSKGYNTEERIPLQRKLHELTIHIAKLSLMVASLVLIVLLIRYFLGNMRNENDKSDFTAGKTRIYEVCNALIGILATPVVIAATAIPEGLLLAVMIAIAYSTKRMASQKALVRNLAACEVVGSTTVICTDERGNLTLSHPIVSEFCFGNQLLDEGTSSSTPRNVLELLFEGILLRNTEVPSGSIIEFTENQVHSTIQKWGVQDIGVNVEQVRGNCTIHSPEIFNEEKTQSVIWIKKNTIINIIQVHQKGEPEVILSMCSQYYDADGLVKDMSMDAKEDLAQIFQEMKSKGLRCIAFAHKEVPEEHGDEGGNFNPKLKEENSTFIGCLGLKYPCRSEVQKAVTDCQQAGVNIKLVTRNDLHTARAIAIECGIIEPNQDTMTGELVDSQRLQNNAEEEIIENIGDAAVLTEASVGLSLGIQGTHQAKENSDIIILDDNFDTLARVLRWGRGMYHKIQIYAQFQLTVSIASLVIDFATAVSATEPPTINIVASISAGKVPYATFQVLWVKLIVGTLAVLAITIEEPAEELKQLPPVDLKQPFITCIMWKNIAGQALYPIIVLLTIQFKGQSTFNLDAKIKDTMIFNVFVLWQLFIIFTTKRVEENIFKRMRRRKIFWGVIGITILLQVLIVELLKKLADTEQLTWKQWIICIGIAFLAWPIGWLVERIKCPSETAFIFMSC</sequence>
<dbReference type="Gene3D" id="3.40.1110.10">
    <property type="entry name" value="Calcium-transporting ATPase, cytoplasmic domain N"/>
    <property type="match status" value="2"/>
</dbReference>
<dbReference type="InterPro" id="IPR008250">
    <property type="entry name" value="ATPase_P-typ_transduc_dom_A_sf"/>
</dbReference>
<protein>
    <recommendedName>
        <fullName evidence="13">Calcium-transporting ATPase</fullName>
    </recommendedName>
</protein>
<reference evidence="11 12" key="1">
    <citation type="submission" date="2024-11" db="EMBL/GenBank/DDBJ databases">
        <title>A near-complete genome assembly of Cinchona calisaya.</title>
        <authorList>
            <person name="Lian D.C."/>
            <person name="Zhao X.W."/>
            <person name="Wei L."/>
        </authorList>
    </citation>
    <scope>NUCLEOTIDE SEQUENCE [LARGE SCALE GENOMIC DNA]</scope>
    <source>
        <tissue evidence="11">Nenye</tissue>
    </source>
</reference>
<dbReference type="AlphaFoldDB" id="A0ABD2YNQ9"/>
<dbReference type="Gene3D" id="1.20.1110.10">
    <property type="entry name" value="Calcium-transporting ATPase, transmembrane domain"/>
    <property type="match status" value="2"/>
</dbReference>
<evidence type="ECO:0000313" key="11">
    <source>
        <dbReference type="EMBL" id="KAL3507795.1"/>
    </source>
</evidence>
<dbReference type="Gene3D" id="3.40.50.1000">
    <property type="entry name" value="HAD superfamily/HAD-like"/>
    <property type="match status" value="2"/>
</dbReference>
<proteinExistence type="predicted"/>
<evidence type="ECO:0000259" key="9">
    <source>
        <dbReference type="Pfam" id="PF00122"/>
    </source>
</evidence>
<evidence type="ECO:0000256" key="7">
    <source>
        <dbReference type="ARBA" id="ARBA00023136"/>
    </source>
</evidence>
<evidence type="ECO:0000256" key="6">
    <source>
        <dbReference type="ARBA" id="ARBA00022989"/>
    </source>
</evidence>
<evidence type="ECO:0000256" key="3">
    <source>
        <dbReference type="ARBA" id="ARBA00022723"/>
    </source>
</evidence>
<evidence type="ECO:0000256" key="4">
    <source>
        <dbReference type="ARBA" id="ARBA00022837"/>
    </source>
</evidence>
<dbReference type="GO" id="GO:0016020">
    <property type="term" value="C:membrane"/>
    <property type="evidence" value="ECO:0007669"/>
    <property type="project" value="UniProtKB-SubCell"/>
</dbReference>
<evidence type="ECO:0000256" key="5">
    <source>
        <dbReference type="ARBA" id="ARBA00022842"/>
    </source>
</evidence>
<dbReference type="Proteomes" id="UP001630127">
    <property type="component" value="Unassembled WGS sequence"/>
</dbReference>
<feature type="transmembrane region" description="Helical" evidence="8">
    <location>
        <begin position="283"/>
        <end position="304"/>
    </location>
</feature>
<feature type="domain" description="Cation-transporting P-type ATPase C-terminal" evidence="10">
    <location>
        <begin position="755"/>
        <end position="923"/>
    </location>
</feature>
<dbReference type="PRINTS" id="PR00119">
    <property type="entry name" value="CATATPASE"/>
</dbReference>
<evidence type="ECO:0008006" key="13">
    <source>
        <dbReference type="Google" id="ProtNLM"/>
    </source>
</evidence>
<feature type="transmembrane region" description="Helical" evidence="8">
    <location>
        <begin position="871"/>
        <end position="889"/>
    </location>
</feature>
<dbReference type="PANTHER" id="PTHR24093:SF518">
    <property type="entry name" value="CALCIUM-TRANSPORTING ATPASE"/>
    <property type="match status" value="1"/>
</dbReference>
<keyword evidence="3" id="KW-0479">Metal-binding</keyword>
<evidence type="ECO:0000256" key="2">
    <source>
        <dbReference type="ARBA" id="ARBA00022692"/>
    </source>
</evidence>
<dbReference type="SUPFAM" id="SSF81665">
    <property type="entry name" value="Calcium ATPase, transmembrane domain M"/>
    <property type="match status" value="1"/>
</dbReference>
<keyword evidence="5" id="KW-0460">Magnesium</keyword>
<evidence type="ECO:0000256" key="1">
    <source>
        <dbReference type="ARBA" id="ARBA00004370"/>
    </source>
</evidence>
<dbReference type="InterPro" id="IPR023298">
    <property type="entry name" value="ATPase_P-typ_TM_dom_sf"/>
</dbReference>
<evidence type="ECO:0000256" key="8">
    <source>
        <dbReference type="SAM" id="Phobius"/>
    </source>
</evidence>
<dbReference type="Pfam" id="PF13246">
    <property type="entry name" value="Cation_ATPase"/>
    <property type="match status" value="1"/>
</dbReference>
<accession>A0ABD2YNQ9</accession>
<keyword evidence="4" id="KW-0106">Calcium</keyword>
<gene>
    <name evidence="11" type="ORF">ACH5RR_033177</name>
</gene>
<feature type="transmembrane region" description="Helical" evidence="8">
    <location>
        <begin position="839"/>
        <end position="859"/>
    </location>
</feature>
<dbReference type="InterPro" id="IPR023214">
    <property type="entry name" value="HAD_sf"/>
</dbReference>
<dbReference type="InterPro" id="IPR059000">
    <property type="entry name" value="ATPase_P-type_domA"/>
</dbReference>
<dbReference type="Gene3D" id="2.70.150.10">
    <property type="entry name" value="Calcium-transporting ATPase, cytoplasmic transduction domain A"/>
    <property type="match status" value="1"/>
</dbReference>
<dbReference type="EMBL" id="JBJUIK010000013">
    <property type="protein sequence ID" value="KAL3507795.1"/>
    <property type="molecule type" value="Genomic_DNA"/>
</dbReference>
<dbReference type="Pfam" id="PF00689">
    <property type="entry name" value="Cation_ATPase_C"/>
    <property type="match status" value="1"/>
</dbReference>
<keyword evidence="2 8" id="KW-0812">Transmembrane</keyword>
<dbReference type="InterPro" id="IPR006068">
    <property type="entry name" value="ATPase_P-typ_cation-transptr_C"/>
</dbReference>
<feature type="transmembrane region" description="Helical" evidence="8">
    <location>
        <begin position="901"/>
        <end position="921"/>
    </location>
</feature>
<feature type="domain" description="P-type ATPase A" evidence="9">
    <location>
        <begin position="165"/>
        <end position="259"/>
    </location>
</feature>
<dbReference type="InterPro" id="IPR023299">
    <property type="entry name" value="ATPase_P-typ_cyto_dom_N"/>
</dbReference>
<evidence type="ECO:0000259" key="10">
    <source>
        <dbReference type="Pfam" id="PF00689"/>
    </source>
</evidence>
<dbReference type="SUPFAM" id="SSF56784">
    <property type="entry name" value="HAD-like"/>
    <property type="match status" value="1"/>
</dbReference>
<feature type="transmembrane region" description="Helical" evidence="8">
    <location>
        <begin position="329"/>
        <end position="359"/>
    </location>
</feature>
<dbReference type="SUPFAM" id="SSF81653">
    <property type="entry name" value="Calcium ATPase, transduction domain A"/>
    <property type="match status" value="1"/>
</dbReference>
<dbReference type="Pfam" id="PF00122">
    <property type="entry name" value="E1-E2_ATPase"/>
    <property type="match status" value="1"/>
</dbReference>
<name>A0ABD2YNQ9_9GENT</name>
<feature type="transmembrane region" description="Helical" evidence="8">
    <location>
        <begin position="798"/>
        <end position="819"/>
    </location>
</feature>
<dbReference type="InterPro" id="IPR036412">
    <property type="entry name" value="HAD-like_sf"/>
</dbReference>
<comment type="caution">
    <text evidence="11">The sequence shown here is derived from an EMBL/GenBank/DDBJ whole genome shotgun (WGS) entry which is preliminary data.</text>
</comment>
<dbReference type="GO" id="GO:0046872">
    <property type="term" value="F:metal ion binding"/>
    <property type="evidence" value="ECO:0007669"/>
    <property type="project" value="UniProtKB-KW"/>
</dbReference>
<organism evidence="11 12">
    <name type="scientific">Cinchona calisaya</name>
    <dbReference type="NCBI Taxonomy" id="153742"/>
    <lineage>
        <taxon>Eukaryota</taxon>
        <taxon>Viridiplantae</taxon>
        <taxon>Streptophyta</taxon>
        <taxon>Embryophyta</taxon>
        <taxon>Tracheophyta</taxon>
        <taxon>Spermatophyta</taxon>
        <taxon>Magnoliopsida</taxon>
        <taxon>eudicotyledons</taxon>
        <taxon>Gunneridae</taxon>
        <taxon>Pentapetalae</taxon>
        <taxon>asterids</taxon>
        <taxon>lamiids</taxon>
        <taxon>Gentianales</taxon>
        <taxon>Rubiaceae</taxon>
        <taxon>Cinchonoideae</taxon>
        <taxon>Cinchoneae</taxon>
        <taxon>Cinchona</taxon>
    </lineage>
</organism>
<evidence type="ECO:0000313" key="12">
    <source>
        <dbReference type="Proteomes" id="UP001630127"/>
    </source>
</evidence>